<dbReference type="OrthoDB" id="6623005at2759"/>
<dbReference type="AlphaFoldDB" id="A0A6G0Y085"/>
<comment type="caution">
    <text evidence="1">The sequence shown here is derived from an EMBL/GenBank/DDBJ whole genome shotgun (WGS) entry which is preliminary data.</text>
</comment>
<keyword evidence="2" id="KW-1185">Reference proteome</keyword>
<reference evidence="1 2" key="1">
    <citation type="submission" date="2019-08" db="EMBL/GenBank/DDBJ databases">
        <title>Whole genome of Aphis craccivora.</title>
        <authorList>
            <person name="Voronova N.V."/>
            <person name="Shulinski R.S."/>
            <person name="Bandarenka Y.V."/>
            <person name="Zhorov D.G."/>
            <person name="Warner D."/>
        </authorList>
    </citation>
    <scope>NUCLEOTIDE SEQUENCE [LARGE SCALE GENOMIC DNA]</scope>
    <source>
        <strain evidence="1">180601</strain>
        <tissue evidence="1">Whole Body</tissue>
    </source>
</reference>
<protein>
    <submittedName>
        <fullName evidence="1">Protein ALP1-like</fullName>
    </submittedName>
</protein>
<evidence type="ECO:0000313" key="1">
    <source>
        <dbReference type="EMBL" id="KAF0746828.1"/>
    </source>
</evidence>
<name>A0A6G0Y085_APHCR</name>
<proteinExistence type="predicted"/>
<organism evidence="1 2">
    <name type="scientific">Aphis craccivora</name>
    <name type="common">Cowpea aphid</name>
    <dbReference type="NCBI Taxonomy" id="307492"/>
    <lineage>
        <taxon>Eukaryota</taxon>
        <taxon>Metazoa</taxon>
        <taxon>Ecdysozoa</taxon>
        <taxon>Arthropoda</taxon>
        <taxon>Hexapoda</taxon>
        <taxon>Insecta</taxon>
        <taxon>Pterygota</taxon>
        <taxon>Neoptera</taxon>
        <taxon>Paraneoptera</taxon>
        <taxon>Hemiptera</taxon>
        <taxon>Sternorrhyncha</taxon>
        <taxon>Aphidomorpha</taxon>
        <taxon>Aphidoidea</taxon>
        <taxon>Aphididae</taxon>
        <taxon>Aphidini</taxon>
        <taxon>Aphis</taxon>
        <taxon>Aphis</taxon>
    </lineage>
</organism>
<dbReference type="EMBL" id="VUJU01007059">
    <property type="protein sequence ID" value="KAF0746828.1"/>
    <property type="molecule type" value="Genomic_DNA"/>
</dbReference>
<accession>A0A6G0Y085</accession>
<gene>
    <name evidence="1" type="ORF">FWK35_00021213</name>
</gene>
<dbReference type="Proteomes" id="UP000478052">
    <property type="component" value="Unassembled WGS sequence"/>
</dbReference>
<evidence type="ECO:0000313" key="2">
    <source>
        <dbReference type="Proteomes" id="UP000478052"/>
    </source>
</evidence>
<sequence>MINLARAGQIHQGVLPVEALRSILTAPCRHRVSFWHVRINPVRYSHYPVPRPVLFQYLLDADEKKIIKHPVSNLSAWNKRETEGEFQTLYKELIDDETKFYGYIRMSMNTFDVLLKQIESDLRKQDTNFRKCIPPRHRLAVCLRQKNK</sequence>